<comment type="cofactor">
    <cofactor evidence="2">
        <name>Zn(2+)</name>
        <dbReference type="ChEBI" id="CHEBI:29105"/>
    </cofactor>
</comment>
<keyword evidence="10" id="KW-0862">Zinc</keyword>
<keyword evidence="5" id="KW-0819">tRNA processing</keyword>
<proteinExistence type="inferred from homology"/>
<dbReference type="PANTHER" id="PTHR12553">
    <property type="entry name" value="ZINC PHOSPHODIESTERASE ELAC PROTEIN 2"/>
    <property type="match status" value="1"/>
</dbReference>
<name>A0A1Y2AZ23_9FUNG</name>
<dbReference type="InterPro" id="IPR027794">
    <property type="entry name" value="tRNase_Z_dom"/>
</dbReference>
<comment type="caution">
    <text evidence="13">The sequence shown here is derived from an EMBL/GenBank/DDBJ whole genome shotgun (WGS) entry which is preliminary data.</text>
</comment>
<reference evidence="13 14" key="1">
    <citation type="submission" date="2016-08" db="EMBL/GenBank/DDBJ databases">
        <title>A Parts List for Fungal Cellulosomes Revealed by Comparative Genomics.</title>
        <authorList>
            <consortium name="DOE Joint Genome Institute"/>
            <person name="Haitjema C.H."/>
            <person name="Gilmore S.P."/>
            <person name="Henske J.K."/>
            <person name="Solomon K.V."/>
            <person name="De Groot R."/>
            <person name="Kuo A."/>
            <person name="Mondo S.J."/>
            <person name="Salamov A.A."/>
            <person name="Labutti K."/>
            <person name="Zhao Z."/>
            <person name="Chiniquy J."/>
            <person name="Barry K."/>
            <person name="Brewer H.M."/>
            <person name="Purvine S.O."/>
            <person name="Wright A.T."/>
            <person name="Boxma B."/>
            <person name="Van Alen T."/>
            <person name="Hackstein J.H."/>
            <person name="Baker S.E."/>
            <person name="Grigoriev I.V."/>
            <person name="O'Malley M.A."/>
        </authorList>
    </citation>
    <scope>NUCLEOTIDE SEQUENCE [LARGE SCALE GENOMIC DNA]</scope>
    <source>
        <strain evidence="13 14">G1</strain>
    </source>
</reference>
<dbReference type="STRING" id="1754190.A0A1Y2AZ23"/>
<evidence type="ECO:0000256" key="7">
    <source>
        <dbReference type="ARBA" id="ARBA00022723"/>
    </source>
</evidence>
<comment type="similarity">
    <text evidence="3">Belongs to the RNase Z family.</text>
</comment>
<accession>A0A1Y2AZ23</accession>
<dbReference type="GO" id="GO:0005739">
    <property type="term" value="C:mitochondrion"/>
    <property type="evidence" value="ECO:0007669"/>
    <property type="project" value="TreeGrafter"/>
</dbReference>
<keyword evidence="7" id="KW-0479">Metal-binding</keyword>
<feature type="region of interest" description="Disordered" evidence="11">
    <location>
        <begin position="137"/>
        <end position="180"/>
    </location>
</feature>
<evidence type="ECO:0000313" key="14">
    <source>
        <dbReference type="Proteomes" id="UP000193920"/>
    </source>
</evidence>
<dbReference type="InterPro" id="IPR036866">
    <property type="entry name" value="RibonucZ/Hydroxyglut_hydro"/>
</dbReference>
<evidence type="ECO:0000256" key="4">
    <source>
        <dbReference type="ARBA" id="ARBA00012477"/>
    </source>
</evidence>
<evidence type="ECO:0000259" key="12">
    <source>
        <dbReference type="Pfam" id="PF13691"/>
    </source>
</evidence>
<evidence type="ECO:0000256" key="10">
    <source>
        <dbReference type="ARBA" id="ARBA00022833"/>
    </source>
</evidence>
<evidence type="ECO:0000256" key="11">
    <source>
        <dbReference type="SAM" id="MobiDB-lite"/>
    </source>
</evidence>
<dbReference type="PANTHER" id="PTHR12553:SF49">
    <property type="entry name" value="ZINC PHOSPHODIESTERASE ELAC PROTEIN 2"/>
    <property type="match status" value="1"/>
</dbReference>
<dbReference type="AlphaFoldDB" id="A0A1Y2AZ23"/>
<keyword evidence="8" id="KW-0255">Endonuclease</keyword>
<evidence type="ECO:0000256" key="8">
    <source>
        <dbReference type="ARBA" id="ARBA00022759"/>
    </source>
</evidence>
<evidence type="ECO:0000256" key="2">
    <source>
        <dbReference type="ARBA" id="ARBA00001947"/>
    </source>
</evidence>
<dbReference type="EC" id="3.1.26.11" evidence="4"/>
<protein>
    <recommendedName>
        <fullName evidence="4">ribonuclease Z</fullName>
        <ecNumber evidence="4">3.1.26.11</ecNumber>
    </recommendedName>
</protein>
<evidence type="ECO:0000256" key="9">
    <source>
        <dbReference type="ARBA" id="ARBA00022801"/>
    </source>
</evidence>
<dbReference type="Pfam" id="PF13691">
    <property type="entry name" value="Lactamase_B_4"/>
    <property type="match status" value="1"/>
</dbReference>
<keyword evidence="9" id="KW-0378">Hydrolase</keyword>
<dbReference type="GO" id="GO:1990180">
    <property type="term" value="P:mitochondrial tRNA 3'-end processing"/>
    <property type="evidence" value="ECO:0007669"/>
    <property type="project" value="TreeGrafter"/>
</dbReference>
<dbReference type="GO" id="GO:0042781">
    <property type="term" value="F:3'-tRNA processing endoribonuclease activity"/>
    <property type="evidence" value="ECO:0007669"/>
    <property type="project" value="UniProtKB-EC"/>
</dbReference>
<feature type="compositionally biased region" description="Low complexity" evidence="11">
    <location>
        <begin position="145"/>
        <end position="180"/>
    </location>
</feature>
<sequence length="215" mass="24329">MKYYIHFLSTKTPDSSPAFIVHFDSQRYLFNCSEGTQRLINENKIHLGKIKNLFFTRSIWGNIGGLPGMVLTLADAGTKEFGIHGPQNLIKCFVGSRNFLQRSQVNFRVHEFLSSNEKYVDENLIIIPVPVYSSKSSVESKSKNETTSTSTSTSSTSTSTTSVNNNKNDNTTNTNTNTNEVANRCHEFERKIPVIDNLIHPNELNKKILKKYVFL</sequence>
<evidence type="ECO:0000313" key="13">
    <source>
        <dbReference type="EMBL" id="ORY27829.1"/>
    </source>
</evidence>
<evidence type="ECO:0000256" key="1">
    <source>
        <dbReference type="ARBA" id="ARBA00000402"/>
    </source>
</evidence>
<keyword evidence="6" id="KW-0540">Nuclease</keyword>
<dbReference type="SUPFAM" id="SSF56281">
    <property type="entry name" value="Metallo-hydrolase/oxidoreductase"/>
    <property type="match status" value="1"/>
</dbReference>
<feature type="domain" description="tRNase Z endonuclease" evidence="12">
    <location>
        <begin position="7"/>
        <end position="65"/>
    </location>
</feature>
<comment type="catalytic activity">
    <reaction evidence="1">
        <text>Endonucleolytic cleavage of RNA, removing extra 3' nucleotides from tRNA precursor, generating 3' termini of tRNAs. A 3'-hydroxy group is left at the tRNA terminus and a 5'-phosphoryl group is left at the trailer molecule.</text>
        <dbReference type="EC" id="3.1.26.11"/>
    </reaction>
</comment>
<dbReference type="EMBL" id="MCOG01000190">
    <property type="protein sequence ID" value="ORY27829.1"/>
    <property type="molecule type" value="Genomic_DNA"/>
</dbReference>
<evidence type="ECO:0000256" key="5">
    <source>
        <dbReference type="ARBA" id="ARBA00022694"/>
    </source>
</evidence>
<dbReference type="Gene3D" id="3.60.15.10">
    <property type="entry name" value="Ribonuclease Z/Hydroxyacylglutathione hydrolase-like"/>
    <property type="match status" value="1"/>
</dbReference>
<dbReference type="GO" id="GO:0046872">
    <property type="term" value="F:metal ion binding"/>
    <property type="evidence" value="ECO:0007669"/>
    <property type="project" value="UniProtKB-KW"/>
</dbReference>
<dbReference type="OrthoDB" id="527344at2759"/>
<dbReference type="InterPro" id="IPR047151">
    <property type="entry name" value="RNZ2-like"/>
</dbReference>
<keyword evidence="14" id="KW-1185">Reference proteome</keyword>
<evidence type="ECO:0000256" key="3">
    <source>
        <dbReference type="ARBA" id="ARBA00007823"/>
    </source>
</evidence>
<evidence type="ECO:0000256" key="6">
    <source>
        <dbReference type="ARBA" id="ARBA00022722"/>
    </source>
</evidence>
<gene>
    <name evidence="13" type="ORF">LY90DRAFT_94376</name>
</gene>
<dbReference type="Proteomes" id="UP000193920">
    <property type="component" value="Unassembled WGS sequence"/>
</dbReference>
<organism evidence="13 14">
    <name type="scientific">Neocallimastix californiae</name>
    <dbReference type="NCBI Taxonomy" id="1754190"/>
    <lineage>
        <taxon>Eukaryota</taxon>
        <taxon>Fungi</taxon>
        <taxon>Fungi incertae sedis</taxon>
        <taxon>Chytridiomycota</taxon>
        <taxon>Chytridiomycota incertae sedis</taxon>
        <taxon>Neocallimastigomycetes</taxon>
        <taxon>Neocallimastigales</taxon>
        <taxon>Neocallimastigaceae</taxon>
        <taxon>Neocallimastix</taxon>
    </lineage>
</organism>